<evidence type="ECO:0000256" key="11">
    <source>
        <dbReference type="SAM" id="MobiDB-lite"/>
    </source>
</evidence>
<feature type="region of interest" description="Disordered" evidence="11">
    <location>
        <begin position="185"/>
        <end position="218"/>
    </location>
</feature>
<feature type="region of interest" description="Disordered" evidence="11">
    <location>
        <begin position="362"/>
        <end position="387"/>
    </location>
</feature>
<protein>
    <submittedName>
        <fullName evidence="14">N-acetyltransferase ESCO2</fullName>
    </submittedName>
</protein>
<keyword evidence="7" id="KW-0539">Nucleus</keyword>
<dbReference type="Pfam" id="PF13880">
    <property type="entry name" value="Acetyltransf_13"/>
    <property type="match status" value="1"/>
</dbReference>
<feature type="region of interest" description="Disordered" evidence="11">
    <location>
        <begin position="283"/>
        <end position="315"/>
    </location>
</feature>
<dbReference type="InterPro" id="IPR028005">
    <property type="entry name" value="AcTrfase_ESCO_Znf_dom"/>
</dbReference>
<keyword evidence="8" id="KW-0131">Cell cycle</keyword>
<evidence type="ECO:0000256" key="7">
    <source>
        <dbReference type="ARBA" id="ARBA00023242"/>
    </source>
</evidence>
<evidence type="ECO:0000256" key="3">
    <source>
        <dbReference type="ARBA" id="ARBA00022679"/>
    </source>
</evidence>
<evidence type="ECO:0000256" key="8">
    <source>
        <dbReference type="ARBA" id="ARBA00023306"/>
    </source>
</evidence>
<keyword evidence="4" id="KW-0479">Metal-binding</keyword>
<feature type="coiled-coil region" evidence="10">
    <location>
        <begin position="578"/>
        <end position="613"/>
    </location>
</feature>
<dbReference type="GO" id="GO:0000785">
    <property type="term" value="C:chromatin"/>
    <property type="evidence" value="ECO:0007669"/>
    <property type="project" value="TreeGrafter"/>
</dbReference>
<dbReference type="SUPFAM" id="SSF55729">
    <property type="entry name" value="Acyl-CoA N-acyltransferases (Nat)"/>
    <property type="match status" value="1"/>
</dbReference>
<feature type="compositionally biased region" description="Low complexity" evidence="11">
    <location>
        <begin position="143"/>
        <end position="162"/>
    </location>
</feature>
<feature type="region of interest" description="Disordered" evidence="11">
    <location>
        <begin position="254"/>
        <end position="273"/>
    </location>
</feature>
<dbReference type="GO" id="GO:0008270">
    <property type="term" value="F:zinc ion binding"/>
    <property type="evidence" value="ECO:0007669"/>
    <property type="project" value="UniProtKB-KW"/>
</dbReference>
<dbReference type="Proteomes" id="UP000053268">
    <property type="component" value="Unassembled WGS sequence"/>
</dbReference>
<dbReference type="EMBL" id="KQ459460">
    <property type="protein sequence ID" value="KPJ00801.1"/>
    <property type="molecule type" value="Genomic_DNA"/>
</dbReference>
<keyword evidence="9" id="KW-0012">Acyltransferase</keyword>
<keyword evidence="10" id="KW-0175">Coiled coil</keyword>
<gene>
    <name evidence="14" type="ORF">RR46_07640</name>
</gene>
<evidence type="ECO:0000259" key="13">
    <source>
        <dbReference type="Pfam" id="PF13880"/>
    </source>
</evidence>
<feature type="region of interest" description="Disordered" evidence="11">
    <location>
        <begin position="1"/>
        <end position="92"/>
    </location>
</feature>
<feature type="compositionally biased region" description="Basic residues" evidence="11">
    <location>
        <begin position="8"/>
        <end position="17"/>
    </location>
</feature>
<evidence type="ECO:0000256" key="10">
    <source>
        <dbReference type="SAM" id="Coils"/>
    </source>
</evidence>
<feature type="compositionally biased region" description="Basic and acidic residues" evidence="11">
    <location>
        <begin position="80"/>
        <end position="92"/>
    </location>
</feature>
<dbReference type="PANTHER" id="PTHR45884">
    <property type="entry name" value="N-ACETYLTRANSFERASE ECO"/>
    <property type="match status" value="1"/>
</dbReference>
<evidence type="ECO:0000256" key="5">
    <source>
        <dbReference type="ARBA" id="ARBA00022771"/>
    </source>
</evidence>
<evidence type="ECO:0000256" key="9">
    <source>
        <dbReference type="ARBA" id="ARBA00023315"/>
    </source>
</evidence>
<proteinExistence type="inferred from homology"/>
<dbReference type="GO" id="GO:0005634">
    <property type="term" value="C:nucleus"/>
    <property type="evidence" value="ECO:0007669"/>
    <property type="project" value="UniProtKB-SubCell"/>
</dbReference>
<organism evidence="14 15">
    <name type="scientific">Papilio xuthus</name>
    <name type="common">Asian swallowtail butterfly</name>
    <dbReference type="NCBI Taxonomy" id="66420"/>
    <lineage>
        <taxon>Eukaryota</taxon>
        <taxon>Metazoa</taxon>
        <taxon>Ecdysozoa</taxon>
        <taxon>Arthropoda</taxon>
        <taxon>Hexapoda</taxon>
        <taxon>Insecta</taxon>
        <taxon>Pterygota</taxon>
        <taxon>Neoptera</taxon>
        <taxon>Endopterygota</taxon>
        <taxon>Lepidoptera</taxon>
        <taxon>Glossata</taxon>
        <taxon>Ditrysia</taxon>
        <taxon>Papilionoidea</taxon>
        <taxon>Papilionidae</taxon>
        <taxon>Papilioninae</taxon>
        <taxon>Papilio</taxon>
    </lineage>
</organism>
<keyword evidence="6" id="KW-0862">Zinc</keyword>
<feature type="domain" description="N-acetyltransferase ESCO acetyl-transferase" evidence="13">
    <location>
        <begin position="808"/>
        <end position="876"/>
    </location>
</feature>
<feature type="compositionally biased region" description="Basic residues" evidence="11">
    <location>
        <begin position="202"/>
        <end position="218"/>
    </location>
</feature>
<keyword evidence="3 14" id="KW-0808">Transferase</keyword>
<evidence type="ECO:0000256" key="4">
    <source>
        <dbReference type="ARBA" id="ARBA00022723"/>
    </source>
</evidence>
<feature type="compositionally biased region" description="Basic residues" evidence="11">
    <location>
        <begin position="368"/>
        <end position="382"/>
    </location>
</feature>
<dbReference type="InterPro" id="IPR028009">
    <property type="entry name" value="ESCO_Acetyltransf_dom"/>
</dbReference>
<comment type="similarity">
    <text evidence="2">Belongs to the acetyltransferase family. ECO subfamily.</text>
</comment>
<reference evidence="14 15" key="1">
    <citation type="journal article" date="2015" name="Nat. Commun.">
        <title>Outbred genome sequencing and CRISPR/Cas9 gene editing in butterflies.</title>
        <authorList>
            <person name="Li X."/>
            <person name="Fan D."/>
            <person name="Zhang W."/>
            <person name="Liu G."/>
            <person name="Zhang L."/>
            <person name="Zhao L."/>
            <person name="Fang X."/>
            <person name="Chen L."/>
            <person name="Dong Y."/>
            <person name="Chen Y."/>
            <person name="Ding Y."/>
            <person name="Zhao R."/>
            <person name="Feng M."/>
            <person name="Zhu Y."/>
            <person name="Feng Y."/>
            <person name="Jiang X."/>
            <person name="Zhu D."/>
            <person name="Xiang H."/>
            <person name="Feng X."/>
            <person name="Li S."/>
            <person name="Wang J."/>
            <person name="Zhang G."/>
            <person name="Kronforst M.R."/>
            <person name="Wang W."/>
        </authorList>
    </citation>
    <scope>NUCLEOTIDE SEQUENCE [LARGE SCALE GENOMIC DNA]</scope>
    <source>
        <strain evidence="14">Ya'a_city_454_Px</strain>
        <tissue evidence="14">Whole body</tissue>
    </source>
</reference>
<evidence type="ECO:0000256" key="1">
    <source>
        <dbReference type="ARBA" id="ARBA00004123"/>
    </source>
</evidence>
<dbReference type="PANTHER" id="PTHR45884:SF2">
    <property type="entry name" value="N-ACETYLTRANSFERASE ECO"/>
    <property type="match status" value="1"/>
</dbReference>
<sequence length="878" mass="97911">MATITPRRSLRIPHMHTPKMTDRKKGLFQGEAPPQPESLTKHRRLPVLDSESDSDDCDLGIISTIDSSSGEETDQNTPKTPERTLWHETRSQTKKLKETHYLKNFMKSPFTLKKYQTQYSCPESKCGSSSTPATPHLRNHPVTPSSTHSCTSIHTTSSTSSKARKSLASLIADTESCSSSLKDLNFDSDSATDSKENTPTKPLRRSSRKHKNSPKLHSFKGVLLEQKKNVSPIKYPVVCLTKMDFTNLISPTQMLKTPHNTTEAKDSPPKLSHNRRSILEIEESPESVCDSEKSHKRLHYDGMSDNGPNSKLPRLDPSVAPKARLSLFNSDKLKEILSAKSFYGKSNPDLNTSIATKLSNAIESTATHPRRSFGNSKRKRKPGQINMGVKHKIRKPKYNKPNISSVKVNTKIGDISSQTLNKSVTSQSSTNDVEFNSTELVTDKINPFVQEQQTIEALLSQWTEEEVPESELSFRKIEVPCFNESIIEETSTIFQPVTATPVESLPLPEDSDTVIVELGATNNGQGNPGQEEMVTQDIIMADSMTEKNSKTTEFLPVDGGYIVVEDNEIKEPEELTDLDAIERELKMLDEQILQMAQSNNINAEAVLASTEKDIPRVSPELISDEENNTLKTKPMKLFSIFNKPNPGVSTLSKGTDKSRRSILKSIKDQYVIDAGQKKFGVTQCNECGVIYQIGDPQDEHDHLVHHNATDVLKFNGWKEECVVHRTESGRVVRVRGGCGGWRRVAALLARLVHVQLGYEAALPNEQHHYTAYLYVEKKQIVGCLIVEPKVKAYKLIPGDPDCCSVEDYPVKCGVSRIWTHASHRRKRIASQLLDCARATFLHGDVVRLNEVAFSAPTAAGKAFAAKYTGTENFFVYVD</sequence>
<dbReference type="AlphaFoldDB" id="A0A194QBI9"/>
<dbReference type="InterPro" id="IPR016181">
    <property type="entry name" value="Acyl_CoA_acyltransferase"/>
</dbReference>
<feature type="region of interest" description="Disordered" evidence="11">
    <location>
        <begin position="121"/>
        <end position="162"/>
    </location>
</feature>
<feature type="domain" description="N-acetyltransferase ESCO zinc-finger" evidence="12">
    <location>
        <begin position="669"/>
        <end position="707"/>
    </location>
</feature>
<accession>A0A194QBI9</accession>
<comment type="subcellular location">
    <subcellularLocation>
        <location evidence="1">Nucleus</location>
    </subcellularLocation>
</comment>
<evidence type="ECO:0000256" key="6">
    <source>
        <dbReference type="ARBA" id="ARBA00022833"/>
    </source>
</evidence>
<evidence type="ECO:0000313" key="14">
    <source>
        <dbReference type="EMBL" id="KPJ00801.1"/>
    </source>
</evidence>
<dbReference type="STRING" id="66420.A0A194QBI9"/>
<evidence type="ECO:0000313" key="15">
    <source>
        <dbReference type="Proteomes" id="UP000053268"/>
    </source>
</evidence>
<dbReference type="GO" id="GO:0007064">
    <property type="term" value="P:mitotic sister chromatid cohesion"/>
    <property type="evidence" value="ECO:0007669"/>
    <property type="project" value="TreeGrafter"/>
</dbReference>
<keyword evidence="15" id="KW-1185">Reference proteome</keyword>
<feature type="compositionally biased region" description="Polar residues" evidence="11">
    <location>
        <begin position="121"/>
        <end position="133"/>
    </location>
</feature>
<keyword evidence="5" id="KW-0863">Zinc-finger</keyword>
<dbReference type="Pfam" id="PF13878">
    <property type="entry name" value="zf-C2H2_3"/>
    <property type="match status" value="1"/>
</dbReference>
<dbReference type="GO" id="GO:0061733">
    <property type="term" value="F:protein-lysine-acetyltransferase activity"/>
    <property type="evidence" value="ECO:0007669"/>
    <property type="project" value="TreeGrafter"/>
</dbReference>
<evidence type="ECO:0000259" key="12">
    <source>
        <dbReference type="Pfam" id="PF13878"/>
    </source>
</evidence>
<evidence type="ECO:0000256" key="2">
    <source>
        <dbReference type="ARBA" id="ARBA00005816"/>
    </source>
</evidence>
<name>A0A194QBI9_PAPXU</name>